<reference evidence="3 4" key="1">
    <citation type="journal article" date="2014" name="Genome Biol. Evol.">
        <title>The genome of the myxosporean Thelohanellus kitauei shows adaptations to nutrient acquisition within its fish host.</title>
        <authorList>
            <person name="Yang Y."/>
            <person name="Xiong J."/>
            <person name="Zhou Z."/>
            <person name="Huo F."/>
            <person name="Miao W."/>
            <person name="Ran C."/>
            <person name="Liu Y."/>
            <person name="Zhang J."/>
            <person name="Feng J."/>
            <person name="Wang M."/>
            <person name="Wang M."/>
            <person name="Wang L."/>
            <person name="Yao B."/>
        </authorList>
    </citation>
    <scope>NUCLEOTIDE SEQUENCE [LARGE SCALE GENOMIC DNA]</scope>
    <source>
        <strain evidence="3">Wuqing</strain>
    </source>
</reference>
<dbReference type="Proteomes" id="UP000031668">
    <property type="component" value="Unassembled WGS sequence"/>
</dbReference>
<feature type="region of interest" description="Disordered" evidence="1">
    <location>
        <begin position="78"/>
        <end position="122"/>
    </location>
</feature>
<protein>
    <submittedName>
        <fullName evidence="3">Uncharacterized protein</fullName>
    </submittedName>
</protein>
<evidence type="ECO:0000313" key="3">
    <source>
        <dbReference type="EMBL" id="KII70432.1"/>
    </source>
</evidence>
<keyword evidence="2" id="KW-0812">Transmembrane</keyword>
<name>A0A0C2N923_THEKT</name>
<feature type="transmembrane region" description="Helical" evidence="2">
    <location>
        <begin position="49"/>
        <end position="70"/>
    </location>
</feature>
<sequence>METDQYLPDAEYIPEPTYIPGPHAERIHYFPSHEPHIDSSSFMAQNAPLIFVLVLVGVALVVLLILFISSRERFNRTFRRKGTGAEDNEGCTNGAGLQNDALLPDSKDVQKYTGSFDPKSKK</sequence>
<organism evidence="3 4">
    <name type="scientific">Thelohanellus kitauei</name>
    <name type="common">Myxosporean</name>
    <dbReference type="NCBI Taxonomy" id="669202"/>
    <lineage>
        <taxon>Eukaryota</taxon>
        <taxon>Metazoa</taxon>
        <taxon>Cnidaria</taxon>
        <taxon>Myxozoa</taxon>
        <taxon>Myxosporea</taxon>
        <taxon>Bivalvulida</taxon>
        <taxon>Platysporina</taxon>
        <taxon>Myxobolidae</taxon>
        <taxon>Thelohanellus</taxon>
    </lineage>
</organism>
<keyword evidence="4" id="KW-1185">Reference proteome</keyword>
<proteinExistence type="predicted"/>
<keyword evidence="2" id="KW-1133">Transmembrane helix</keyword>
<gene>
    <name evidence="3" type="ORF">RF11_09695</name>
</gene>
<evidence type="ECO:0000313" key="4">
    <source>
        <dbReference type="Proteomes" id="UP000031668"/>
    </source>
</evidence>
<evidence type="ECO:0000256" key="1">
    <source>
        <dbReference type="SAM" id="MobiDB-lite"/>
    </source>
</evidence>
<evidence type="ECO:0000256" key="2">
    <source>
        <dbReference type="SAM" id="Phobius"/>
    </source>
</evidence>
<dbReference type="EMBL" id="JWZT01002080">
    <property type="protein sequence ID" value="KII70432.1"/>
    <property type="molecule type" value="Genomic_DNA"/>
</dbReference>
<keyword evidence="2" id="KW-0472">Membrane</keyword>
<accession>A0A0C2N923</accession>
<comment type="caution">
    <text evidence="3">The sequence shown here is derived from an EMBL/GenBank/DDBJ whole genome shotgun (WGS) entry which is preliminary data.</text>
</comment>
<dbReference type="AlphaFoldDB" id="A0A0C2N923"/>